<dbReference type="EMBL" id="CP013187">
    <property type="protein sequence ID" value="ALO43723.1"/>
    <property type="molecule type" value="Genomic_DNA"/>
</dbReference>
<dbReference type="SUPFAM" id="SSF82171">
    <property type="entry name" value="DPP6 N-terminal domain-like"/>
    <property type="match status" value="1"/>
</dbReference>
<keyword evidence="1" id="KW-0732">Signal</keyword>
<name>A0A0S2K5W1_9GAMM</name>
<proteinExistence type="predicted"/>
<organism evidence="2 3">
    <name type="scientific">Pseudoalteromonas phenolica</name>
    <dbReference type="NCBI Taxonomy" id="161398"/>
    <lineage>
        <taxon>Bacteria</taxon>
        <taxon>Pseudomonadati</taxon>
        <taxon>Pseudomonadota</taxon>
        <taxon>Gammaproteobacteria</taxon>
        <taxon>Alteromonadales</taxon>
        <taxon>Pseudoalteromonadaceae</taxon>
        <taxon>Pseudoalteromonas</taxon>
    </lineage>
</organism>
<keyword evidence="3" id="KW-1185">Reference proteome</keyword>
<dbReference type="Proteomes" id="UP000061457">
    <property type="component" value="Chromosome I"/>
</dbReference>
<protein>
    <submittedName>
        <fullName evidence="2">Uncharacterized protein</fullName>
    </submittedName>
</protein>
<dbReference type="STRING" id="161398.PP2015_3246"/>
<feature type="signal peptide" evidence="1">
    <location>
        <begin position="1"/>
        <end position="22"/>
    </location>
</feature>
<gene>
    <name evidence="2" type="ORF">PP2015_3246</name>
</gene>
<dbReference type="PATRIC" id="fig|161398.10.peg.3309"/>
<evidence type="ECO:0000313" key="3">
    <source>
        <dbReference type="Proteomes" id="UP000061457"/>
    </source>
</evidence>
<dbReference type="PANTHER" id="PTHR36842">
    <property type="entry name" value="PROTEIN TOLB HOMOLOG"/>
    <property type="match status" value="1"/>
</dbReference>
<dbReference type="AlphaFoldDB" id="A0A0S2K5W1"/>
<evidence type="ECO:0000313" key="2">
    <source>
        <dbReference type="EMBL" id="ALO43723.1"/>
    </source>
</evidence>
<dbReference type="RefSeq" id="WP_058031368.1">
    <property type="nucleotide sequence ID" value="NZ_CP013187.1"/>
</dbReference>
<dbReference type="InterPro" id="IPR011042">
    <property type="entry name" value="6-blade_b-propeller_TolB-like"/>
</dbReference>
<dbReference type="Gene3D" id="2.120.10.30">
    <property type="entry name" value="TolB, C-terminal domain"/>
    <property type="match status" value="1"/>
</dbReference>
<reference evidence="2 3" key="1">
    <citation type="submission" date="2015-11" db="EMBL/GenBank/DDBJ databases">
        <authorList>
            <person name="Zhang Y."/>
            <person name="Guo Z."/>
        </authorList>
    </citation>
    <scope>NUCLEOTIDE SEQUENCE [LARGE SCALE GENOMIC DNA]</scope>
    <source>
        <strain evidence="2 3">KCTC 12086</strain>
    </source>
</reference>
<feature type="chain" id="PRO_5006601158" evidence="1">
    <location>
        <begin position="23"/>
        <end position="957"/>
    </location>
</feature>
<evidence type="ECO:0000256" key="1">
    <source>
        <dbReference type="SAM" id="SignalP"/>
    </source>
</evidence>
<dbReference type="OrthoDB" id="33879at2"/>
<accession>A0A0S2K5W1</accession>
<sequence length="957" mass="108171">MYSVMKKVAFGSLMSLSSLSYAESIWQTIETEHFNVHYTQGHKRWAESAAHELELVRDKVLEQQNRSLEAKADVVVFDPYHGANGFAIPSTDQPLMALFTTPPQSDTVISNSSGWQQLLILHEYIHLVHLSQPNRSTWRQTLRDVWDPYDIALAIMPRWVAEGYATLMESKMTGRGRLFDNYTEALLTEFARQGALLPYSALNNGNDSYLSGSMAYLIGVRYLAWLEKNYGEQTLDAVWTRMQAVESRDFDEAFKGVFGDHPAKLYKRFVAEYTYLSMASAQDLPELDAKLWHDFKFDAKNLRLSPSGEFIAVTERDSKGRTELNIYATKDNEKAEKDFNEKQKALLIEDPKDVADNAPDTFGRIKKHTLTPSNLSGIRYARWKDENTLYFVASVQKPNNQHAVQGELFQWELDDNQVTQLTTDAGIRRFAIDTKNNAILAEKVRYGYSHLVNLELNNGSETILSNNHLGDTYDYPEISENGNKLAYLKSGLNQNWQLYVRDMQTQNSFQVPTPKGYQFLTQPSWSKDGNTLFYVAGVEGAINLYAYDFSKQQLLQLSQGQHVVSFPQQLNDNELLYLGVSSEGPDAYTLEINNTVSSVTELSNTKQAPKLSNAAVQLDDAQIYQQPLQSKPYDKWDHSASMTLGSQYYSASTEVLHLGIKGSDFLEEVSWHVGLSKSLGDSTLVGGFADVKMQQGNTEWQAKAFSLELDTAAQNRGAEVAAMAPHILQKTGFSAQVSHSYRQNMLSLTGHAAVHASELDTGEGKQDERWLRLGLEQSWQYDKQSFAIGQQIKAQWLDGKSGESDWQGYNLAATVFGKAFHMPLYIQVEQAKREDSQLNLGGFRSSLIDQNVMANTIYKPDLPFFAGVAERYQGYGGGMAMSEGAPWLYYQQHQLDNQVFGQSYGVKWTTWFNGRDWSAKFAPAGISDLRIDIGLSRVESERFENENRAWLGLWFDL</sequence>
<dbReference type="KEGG" id="pphe:PP2015_3246"/>